<evidence type="ECO:0000256" key="1">
    <source>
        <dbReference type="SAM" id="MobiDB-lite"/>
    </source>
</evidence>
<protein>
    <recommendedName>
        <fullName evidence="2">Antitoxin SocA-like Panacea domain-containing protein</fullName>
    </recommendedName>
</protein>
<feature type="compositionally biased region" description="Basic and acidic residues" evidence="1">
    <location>
        <begin position="153"/>
        <end position="165"/>
    </location>
</feature>
<feature type="domain" description="Antitoxin SocA-like Panacea" evidence="2">
    <location>
        <begin position="30"/>
        <end position="129"/>
    </location>
</feature>
<evidence type="ECO:0000313" key="4">
    <source>
        <dbReference type="Proteomes" id="UP000011581"/>
    </source>
</evidence>
<dbReference type="Pfam" id="PF13274">
    <property type="entry name" value="SocA_Panacea"/>
    <property type="match status" value="1"/>
</dbReference>
<evidence type="ECO:0000259" key="2">
    <source>
        <dbReference type="Pfam" id="PF13274"/>
    </source>
</evidence>
<sequence>MSLDEDDQEELKEIIVEFLSRYEGLYEKRIQKLIFYGEIYTAQKTGQRLTDATFIPYMYGPFSEVVRKALDDLKSEGRVQIREDGQYATSLDGGDLSPKKEYLISRIHEETRRMSTDELVKHAKDSWLWQNFDQEEEMDFAEYIDEVIMPPEMRNRIGEPDRDPVDDPDLENLLSS</sequence>
<evidence type="ECO:0000313" key="3">
    <source>
        <dbReference type="EMBL" id="EMA57563.1"/>
    </source>
</evidence>
<dbReference type="EMBL" id="AOJF01000057">
    <property type="protein sequence ID" value="EMA57563.1"/>
    <property type="molecule type" value="Genomic_DNA"/>
</dbReference>
<reference evidence="3 4" key="1">
    <citation type="journal article" date="2014" name="PLoS Genet.">
        <title>Phylogenetically driven sequencing of extremely halophilic archaea reveals strategies for static and dynamic osmo-response.</title>
        <authorList>
            <person name="Becker E.A."/>
            <person name="Seitzer P.M."/>
            <person name="Tritt A."/>
            <person name="Larsen D."/>
            <person name="Krusor M."/>
            <person name="Yao A.I."/>
            <person name="Wu D."/>
            <person name="Madern D."/>
            <person name="Eisen J.A."/>
            <person name="Darling A.E."/>
            <person name="Facciotti M.T."/>
        </authorList>
    </citation>
    <scope>NUCLEOTIDE SEQUENCE [LARGE SCALE GENOMIC DNA]</scope>
    <source>
        <strain evidence="3 4">JCM 13561</strain>
    </source>
</reference>
<organism evidence="3 4">
    <name type="scientific">Halorubrum distributum JCM 13561</name>
    <dbReference type="NCBI Taxonomy" id="1227483"/>
    <lineage>
        <taxon>Archaea</taxon>
        <taxon>Methanobacteriati</taxon>
        <taxon>Methanobacteriota</taxon>
        <taxon>Stenosarchaea group</taxon>
        <taxon>Halobacteria</taxon>
        <taxon>Halobacteriales</taxon>
        <taxon>Haloferacaceae</taxon>
        <taxon>Halorubrum</taxon>
        <taxon>Halorubrum distributum group</taxon>
    </lineage>
</organism>
<dbReference type="AlphaFoldDB" id="M0NJ50"/>
<dbReference type="InterPro" id="IPR025272">
    <property type="entry name" value="SocA_Panacea"/>
</dbReference>
<gene>
    <name evidence="3" type="ORF">C470_14893</name>
</gene>
<name>M0NJ50_9EURY</name>
<accession>M0NJ50</accession>
<feature type="region of interest" description="Disordered" evidence="1">
    <location>
        <begin position="152"/>
        <end position="176"/>
    </location>
</feature>
<dbReference type="Proteomes" id="UP000011581">
    <property type="component" value="Unassembled WGS sequence"/>
</dbReference>
<comment type="caution">
    <text evidence="3">The sequence shown here is derived from an EMBL/GenBank/DDBJ whole genome shotgun (WGS) entry which is preliminary data.</text>
</comment>
<proteinExistence type="predicted"/>